<comment type="similarity">
    <text evidence="8">Belongs to the DEAD box helicase family.</text>
</comment>
<dbReference type="SMART" id="SM00487">
    <property type="entry name" value="DEXDc"/>
    <property type="match status" value="1"/>
</dbReference>
<dbReference type="Pfam" id="PF00270">
    <property type="entry name" value="DEAD"/>
    <property type="match status" value="1"/>
</dbReference>
<evidence type="ECO:0000313" key="12">
    <source>
        <dbReference type="EMBL" id="CAF4745948.1"/>
    </source>
</evidence>
<evidence type="ECO:0000313" key="13">
    <source>
        <dbReference type="Proteomes" id="UP000663880"/>
    </source>
</evidence>
<organism evidence="12 13">
    <name type="scientific">Pieris macdunnoughi</name>
    <dbReference type="NCBI Taxonomy" id="345717"/>
    <lineage>
        <taxon>Eukaryota</taxon>
        <taxon>Metazoa</taxon>
        <taxon>Ecdysozoa</taxon>
        <taxon>Arthropoda</taxon>
        <taxon>Hexapoda</taxon>
        <taxon>Insecta</taxon>
        <taxon>Pterygota</taxon>
        <taxon>Neoptera</taxon>
        <taxon>Endopterygota</taxon>
        <taxon>Lepidoptera</taxon>
        <taxon>Glossata</taxon>
        <taxon>Ditrysia</taxon>
        <taxon>Papilionoidea</taxon>
        <taxon>Pieridae</taxon>
        <taxon>Pierinae</taxon>
        <taxon>Pieris</taxon>
    </lineage>
</organism>
<name>A0A821L6S0_9NEOP</name>
<dbReference type="GO" id="GO:0031047">
    <property type="term" value="P:regulatory ncRNA-mediated gene silencing"/>
    <property type="evidence" value="ECO:0007669"/>
    <property type="project" value="UniProtKB-ARBA"/>
</dbReference>
<keyword evidence="3 8" id="KW-0378">Hydrolase</keyword>
<evidence type="ECO:0000256" key="1">
    <source>
        <dbReference type="ARBA" id="ARBA00012552"/>
    </source>
</evidence>
<dbReference type="SUPFAM" id="SSF54791">
    <property type="entry name" value="Eukaryotic type KH-domain (KH-domain type I)"/>
    <property type="match status" value="1"/>
</dbReference>
<dbReference type="Pfam" id="PF00271">
    <property type="entry name" value="Helicase_C"/>
    <property type="match status" value="1"/>
</dbReference>
<evidence type="ECO:0000256" key="2">
    <source>
        <dbReference type="ARBA" id="ARBA00022741"/>
    </source>
</evidence>
<comment type="caution">
    <text evidence="12">The sequence shown here is derived from an EMBL/GenBank/DDBJ whole genome shotgun (WGS) entry which is preliminary data.</text>
</comment>
<keyword evidence="13" id="KW-1185">Reference proteome</keyword>
<dbReference type="PANTHER" id="PTHR47958">
    <property type="entry name" value="ATP-DEPENDENT RNA HELICASE DBP3"/>
    <property type="match status" value="1"/>
</dbReference>
<evidence type="ECO:0000256" key="4">
    <source>
        <dbReference type="ARBA" id="ARBA00022806"/>
    </source>
</evidence>
<feature type="compositionally biased region" description="Basic residues" evidence="9">
    <location>
        <begin position="620"/>
        <end position="639"/>
    </location>
</feature>
<dbReference type="GO" id="GO:0003724">
    <property type="term" value="F:RNA helicase activity"/>
    <property type="evidence" value="ECO:0007669"/>
    <property type="project" value="UniProtKB-EC"/>
</dbReference>
<dbReference type="InterPro" id="IPR004088">
    <property type="entry name" value="KH_dom_type_1"/>
</dbReference>
<feature type="compositionally biased region" description="Acidic residues" evidence="9">
    <location>
        <begin position="1"/>
        <end position="10"/>
    </location>
</feature>
<dbReference type="InterPro" id="IPR014001">
    <property type="entry name" value="Helicase_ATP-bd"/>
</dbReference>
<dbReference type="InterPro" id="IPR000629">
    <property type="entry name" value="RNA-helicase_DEAD-box_CS"/>
</dbReference>
<evidence type="ECO:0000259" key="11">
    <source>
        <dbReference type="PROSITE" id="PS51194"/>
    </source>
</evidence>
<dbReference type="PROSITE" id="PS50084">
    <property type="entry name" value="KH_TYPE_1"/>
    <property type="match status" value="1"/>
</dbReference>
<comment type="catalytic activity">
    <reaction evidence="6">
        <text>ATP + H2O = ADP + phosphate + H(+)</text>
        <dbReference type="Rhea" id="RHEA:13065"/>
        <dbReference type="ChEBI" id="CHEBI:15377"/>
        <dbReference type="ChEBI" id="CHEBI:15378"/>
        <dbReference type="ChEBI" id="CHEBI:30616"/>
        <dbReference type="ChEBI" id="CHEBI:43474"/>
        <dbReference type="ChEBI" id="CHEBI:456216"/>
        <dbReference type="EC" id="3.6.4.13"/>
    </reaction>
</comment>
<dbReference type="SMART" id="SM00490">
    <property type="entry name" value="HELICc"/>
    <property type="match status" value="1"/>
</dbReference>
<keyword evidence="7" id="KW-0694">RNA-binding</keyword>
<keyword evidence="2 8" id="KW-0547">Nucleotide-binding</keyword>
<gene>
    <name evidence="12" type="ORF">PMACD_LOCUS353</name>
</gene>
<dbReference type="CDD" id="cd18787">
    <property type="entry name" value="SF2_C_DEAD"/>
    <property type="match status" value="1"/>
</dbReference>
<feature type="domain" description="Helicase C-terminal" evidence="11">
    <location>
        <begin position="454"/>
        <end position="615"/>
    </location>
</feature>
<evidence type="ECO:0000256" key="3">
    <source>
        <dbReference type="ARBA" id="ARBA00022801"/>
    </source>
</evidence>
<evidence type="ECO:0000256" key="8">
    <source>
        <dbReference type="RuleBase" id="RU000492"/>
    </source>
</evidence>
<dbReference type="GO" id="GO:0016787">
    <property type="term" value="F:hydrolase activity"/>
    <property type="evidence" value="ECO:0007669"/>
    <property type="project" value="UniProtKB-KW"/>
</dbReference>
<protein>
    <recommendedName>
        <fullName evidence="1">RNA helicase</fullName>
        <ecNumber evidence="1">3.6.4.13</ecNumber>
    </recommendedName>
</protein>
<evidence type="ECO:0000256" key="9">
    <source>
        <dbReference type="SAM" id="MobiDB-lite"/>
    </source>
</evidence>
<dbReference type="InterPro" id="IPR036612">
    <property type="entry name" value="KH_dom_type_1_sf"/>
</dbReference>
<sequence>MSDWDSDCGDDYTPVQQNIPPPEQNFPSRGNYSVRGQRDGQYSRNFTTARGRGYLRGNNKVISIPSTKIGRVIGRGGIKIRDLEYESEAKIKIGNSAGDNTDISLFGTDSAITKVEQMIKDLTIDKEASKKQNAQSVSGTDSQDGKMASACLFTYVNSEGVEVIDLAKASAYADQVQKERWATLPPIVKNFYNEDPTVAAMPPNEVAYWRLCNFDIKVTRIAENVEAGAIPNPVLTFEQAFKDYPEILDEIRKQEFTKPSPIQSQAWPVLLKGEDMIGIAQTGTGKTLAFLLPALIHIEGQPTPREKRPGPTVLILAPTRELAIQIQREVNKYHYKGINSVCIYGGVDRQEQIDIVSKGVDIVIATPGRLIDLIKANHIDASYFSYIVLDEADRMLDMGFEPQIHICLLNVRPEHQCVMTSATWPSAVRRLADKYMHNPVYVNVGSLDLAAVHTVTQKVRVVMEEEKDSILLDFIRNMDPTDKVLIFCAKKSTASDVTADLACKGFYCESLHGDRDQSDREAALEDMMDGTVNILVATDVASRGIDIKNLTHVINLDFPRKIEEYVHRIGRTGRAGRTGIALSLVTKHDWANAGELIKILEEAHQEVPSELREMADRFKANKSTRQHGRGGRGRGRPRW</sequence>
<evidence type="ECO:0000256" key="7">
    <source>
        <dbReference type="PROSITE-ProRule" id="PRU00117"/>
    </source>
</evidence>
<feature type="region of interest" description="Disordered" evidence="9">
    <location>
        <begin position="1"/>
        <end position="39"/>
    </location>
</feature>
<dbReference type="OrthoDB" id="196131at2759"/>
<dbReference type="InterPro" id="IPR027417">
    <property type="entry name" value="P-loop_NTPase"/>
</dbReference>
<dbReference type="GO" id="GO:0005524">
    <property type="term" value="F:ATP binding"/>
    <property type="evidence" value="ECO:0007669"/>
    <property type="project" value="UniProtKB-KW"/>
</dbReference>
<accession>A0A821L6S0</accession>
<feature type="region of interest" description="Disordered" evidence="9">
    <location>
        <begin position="617"/>
        <end position="639"/>
    </location>
</feature>
<dbReference type="SUPFAM" id="SSF52540">
    <property type="entry name" value="P-loop containing nucleoside triphosphate hydrolases"/>
    <property type="match status" value="1"/>
</dbReference>
<dbReference type="Pfam" id="PF00013">
    <property type="entry name" value="KH_1"/>
    <property type="match status" value="1"/>
</dbReference>
<dbReference type="Proteomes" id="UP000663880">
    <property type="component" value="Unassembled WGS sequence"/>
</dbReference>
<evidence type="ECO:0000256" key="6">
    <source>
        <dbReference type="ARBA" id="ARBA00047984"/>
    </source>
</evidence>
<dbReference type="EC" id="3.6.4.13" evidence="1"/>
<dbReference type="InterPro" id="IPR004087">
    <property type="entry name" value="KH_dom"/>
</dbReference>
<dbReference type="GO" id="GO:0003723">
    <property type="term" value="F:RNA binding"/>
    <property type="evidence" value="ECO:0007669"/>
    <property type="project" value="UniProtKB-UniRule"/>
</dbReference>
<dbReference type="PROSITE" id="PS51192">
    <property type="entry name" value="HELICASE_ATP_BIND_1"/>
    <property type="match status" value="1"/>
</dbReference>
<keyword evidence="4 8" id="KW-0347">Helicase</keyword>
<reference evidence="12" key="1">
    <citation type="submission" date="2021-02" db="EMBL/GenBank/DDBJ databases">
        <authorList>
            <person name="Steward A R."/>
        </authorList>
    </citation>
    <scope>NUCLEOTIDE SEQUENCE</scope>
</reference>
<dbReference type="InterPro" id="IPR011545">
    <property type="entry name" value="DEAD/DEAH_box_helicase_dom"/>
</dbReference>
<dbReference type="FunFam" id="3.40.50.300:FF:000008">
    <property type="entry name" value="ATP-dependent RNA helicase RhlB"/>
    <property type="match status" value="1"/>
</dbReference>
<proteinExistence type="inferred from homology"/>
<evidence type="ECO:0000259" key="10">
    <source>
        <dbReference type="PROSITE" id="PS51192"/>
    </source>
</evidence>
<dbReference type="PROSITE" id="PS00039">
    <property type="entry name" value="DEAD_ATP_HELICASE"/>
    <property type="match status" value="1"/>
</dbReference>
<keyword evidence="5 8" id="KW-0067">ATP-binding</keyword>
<dbReference type="Gene3D" id="3.30.1370.10">
    <property type="entry name" value="K Homology domain, type 1"/>
    <property type="match status" value="1"/>
</dbReference>
<feature type="domain" description="Helicase ATP-binding" evidence="10">
    <location>
        <begin position="267"/>
        <end position="442"/>
    </location>
</feature>
<dbReference type="EMBL" id="CAJOBZ010000001">
    <property type="protein sequence ID" value="CAF4745948.1"/>
    <property type="molecule type" value="Genomic_DNA"/>
</dbReference>
<dbReference type="PROSITE" id="PS51194">
    <property type="entry name" value="HELICASE_CTER"/>
    <property type="match status" value="1"/>
</dbReference>
<dbReference type="SMART" id="SM00322">
    <property type="entry name" value="KH"/>
    <property type="match status" value="1"/>
</dbReference>
<dbReference type="Gene3D" id="3.40.50.300">
    <property type="entry name" value="P-loop containing nucleotide triphosphate hydrolases"/>
    <property type="match status" value="2"/>
</dbReference>
<dbReference type="FunFam" id="3.40.50.300:FF:000079">
    <property type="entry name" value="probable ATP-dependent RNA helicase DDX17"/>
    <property type="match status" value="1"/>
</dbReference>
<dbReference type="InterPro" id="IPR001650">
    <property type="entry name" value="Helicase_C-like"/>
</dbReference>
<evidence type="ECO:0000256" key="5">
    <source>
        <dbReference type="ARBA" id="ARBA00022840"/>
    </source>
</evidence>
<dbReference type="AlphaFoldDB" id="A0A821L6S0"/>